<evidence type="ECO:0000313" key="1">
    <source>
        <dbReference type="EMBL" id="RHZ75532.1"/>
    </source>
</evidence>
<sequence>MHSSMIITKRLEINLMKRYWHPQRPTIYEISRFSSDLKVFVKIRDTSTILDIIVHRSTITDIFSGDHFDIKYIILCMLYLI</sequence>
<name>A0A397IL29_9GLOM</name>
<keyword evidence="2" id="KW-1185">Reference proteome</keyword>
<comment type="caution">
    <text evidence="1">The sequence shown here is derived from an EMBL/GenBank/DDBJ whole genome shotgun (WGS) entry which is preliminary data.</text>
</comment>
<organism evidence="1 2">
    <name type="scientific">Diversispora epigaea</name>
    <dbReference type="NCBI Taxonomy" id="1348612"/>
    <lineage>
        <taxon>Eukaryota</taxon>
        <taxon>Fungi</taxon>
        <taxon>Fungi incertae sedis</taxon>
        <taxon>Mucoromycota</taxon>
        <taxon>Glomeromycotina</taxon>
        <taxon>Glomeromycetes</taxon>
        <taxon>Diversisporales</taxon>
        <taxon>Diversisporaceae</taxon>
        <taxon>Diversispora</taxon>
    </lineage>
</organism>
<proteinExistence type="predicted"/>
<accession>A0A397IL29</accession>
<dbReference type="AlphaFoldDB" id="A0A397IL29"/>
<dbReference type="EMBL" id="PQFF01000198">
    <property type="protein sequence ID" value="RHZ75532.1"/>
    <property type="molecule type" value="Genomic_DNA"/>
</dbReference>
<protein>
    <submittedName>
        <fullName evidence="1">Uncharacterized protein</fullName>
    </submittedName>
</protein>
<reference evidence="1 2" key="1">
    <citation type="submission" date="2018-08" db="EMBL/GenBank/DDBJ databases">
        <title>Genome and evolution of the arbuscular mycorrhizal fungus Diversispora epigaea (formerly Glomus versiforme) and its bacterial endosymbionts.</title>
        <authorList>
            <person name="Sun X."/>
            <person name="Fei Z."/>
            <person name="Harrison M."/>
        </authorList>
    </citation>
    <scope>NUCLEOTIDE SEQUENCE [LARGE SCALE GENOMIC DNA]</scope>
    <source>
        <strain evidence="1 2">IT104</strain>
    </source>
</reference>
<dbReference type="Proteomes" id="UP000266861">
    <property type="component" value="Unassembled WGS sequence"/>
</dbReference>
<evidence type="ECO:0000313" key="2">
    <source>
        <dbReference type="Proteomes" id="UP000266861"/>
    </source>
</evidence>
<gene>
    <name evidence="1" type="ORF">Glove_213g46</name>
</gene>